<keyword evidence="6 8" id="KW-1133">Transmembrane helix</keyword>
<dbReference type="InterPro" id="IPR035906">
    <property type="entry name" value="MetI-like_sf"/>
</dbReference>
<feature type="transmembrane region" description="Helical" evidence="8">
    <location>
        <begin position="223"/>
        <end position="244"/>
    </location>
</feature>
<dbReference type="Proteomes" id="UP000824071">
    <property type="component" value="Unassembled WGS sequence"/>
</dbReference>
<keyword evidence="3 8" id="KW-0813">Transport</keyword>
<evidence type="ECO:0000256" key="2">
    <source>
        <dbReference type="ARBA" id="ARBA00007069"/>
    </source>
</evidence>
<evidence type="ECO:0000256" key="3">
    <source>
        <dbReference type="ARBA" id="ARBA00022448"/>
    </source>
</evidence>
<feature type="transmembrane region" description="Helical" evidence="8">
    <location>
        <begin position="119"/>
        <end position="141"/>
    </location>
</feature>
<proteinExistence type="inferred from homology"/>
<comment type="subcellular location">
    <subcellularLocation>
        <location evidence="1 8">Cell membrane</location>
        <topology evidence="1 8">Multi-pass membrane protein</topology>
    </subcellularLocation>
</comment>
<evidence type="ECO:0000313" key="10">
    <source>
        <dbReference type="EMBL" id="HIU35378.1"/>
    </source>
</evidence>
<dbReference type="InterPro" id="IPR000515">
    <property type="entry name" value="MetI-like"/>
</dbReference>
<keyword evidence="4" id="KW-1003">Cell membrane</keyword>
<dbReference type="PANTHER" id="PTHR43848">
    <property type="entry name" value="PUTRESCINE TRANSPORT SYSTEM PERMEASE PROTEIN POTI"/>
    <property type="match status" value="1"/>
</dbReference>
<reference evidence="10" key="1">
    <citation type="submission" date="2020-10" db="EMBL/GenBank/DDBJ databases">
        <authorList>
            <person name="Gilroy R."/>
        </authorList>
    </citation>
    <scope>NUCLEOTIDE SEQUENCE</scope>
    <source>
        <strain evidence="10">ChiGjej1B1-19959</strain>
    </source>
</reference>
<protein>
    <submittedName>
        <fullName evidence="10">ABC transporter permease</fullName>
    </submittedName>
</protein>
<evidence type="ECO:0000256" key="7">
    <source>
        <dbReference type="ARBA" id="ARBA00023136"/>
    </source>
</evidence>
<reference evidence="10" key="2">
    <citation type="journal article" date="2021" name="PeerJ">
        <title>Extensive microbial diversity within the chicken gut microbiome revealed by metagenomics and culture.</title>
        <authorList>
            <person name="Gilroy R."/>
            <person name="Ravi A."/>
            <person name="Getino M."/>
            <person name="Pursley I."/>
            <person name="Horton D.L."/>
            <person name="Alikhan N.F."/>
            <person name="Baker D."/>
            <person name="Gharbi K."/>
            <person name="Hall N."/>
            <person name="Watson M."/>
            <person name="Adriaenssens E.M."/>
            <person name="Foster-Nyarko E."/>
            <person name="Jarju S."/>
            <person name="Secka A."/>
            <person name="Antonio M."/>
            <person name="Oren A."/>
            <person name="Chaudhuri R.R."/>
            <person name="La Ragione R."/>
            <person name="Hildebrand F."/>
            <person name="Pallen M.J."/>
        </authorList>
    </citation>
    <scope>NUCLEOTIDE SEQUENCE</scope>
    <source>
        <strain evidence="10">ChiGjej1B1-19959</strain>
    </source>
</reference>
<evidence type="ECO:0000259" key="9">
    <source>
        <dbReference type="PROSITE" id="PS50928"/>
    </source>
</evidence>
<evidence type="ECO:0000313" key="11">
    <source>
        <dbReference type="Proteomes" id="UP000824071"/>
    </source>
</evidence>
<dbReference type="Pfam" id="PF00528">
    <property type="entry name" value="BPD_transp_1"/>
    <property type="match status" value="1"/>
</dbReference>
<name>A0A9D1IDU3_9FIRM</name>
<evidence type="ECO:0000256" key="6">
    <source>
        <dbReference type="ARBA" id="ARBA00022989"/>
    </source>
</evidence>
<feature type="transmembrane region" description="Helical" evidence="8">
    <location>
        <begin position="92"/>
        <end position="113"/>
    </location>
</feature>
<comment type="similarity">
    <text evidence="2">Belongs to the binding-protein-dependent transport system permease family. CysTW subfamily.</text>
</comment>
<sequence>MLFLYAPMLVMVVFSFNSASSTGVFQGFSTKWYGELMNDSVTLQALSNTLVLAVVSSLIAMVLGTLAAVGIHSMRKKWVKTSAMTVTNIPMVNPEIVTGVSMMLLFVFVGKLVGASDVLGFPTLLIAHVTFSLPYVILSVLPKLRQTDRNLSEAAQDLGCPPLTAFFKVILPNITSGIVTGLIMAFTLSLDDFIISYFVSGPKFQTLPIVIFSMTKKKVKPDMYALSTLMFLAVLLLLVLMNVLQARAEKKEKQALRAKTEKGIER</sequence>
<dbReference type="Gene3D" id="1.10.3720.10">
    <property type="entry name" value="MetI-like"/>
    <property type="match status" value="1"/>
</dbReference>
<evidence type="ECO:0000256" key="4">
    <source>
        <dbReference type="ARBA" id="ARBA00022475"/>
    </source>
</evidence>
<organism evidence="10 11">
    <name type="scientific">Candidatus Fimenecus excrementigallinarum</name>
    <dbReference type="NCBI Taxonomy" id="2840816"/>
    <lineage>
        <taxon>Bacteria</taxon>
        <taxon>Bacillati</taxon>
        <taxon>Bacillota</taxon>
        <taxon>Clostridia</taxon>
        <taxon>Candidatus Fimenecus</taxon>
    </lineage>
</organism>
<accession>A0A9D1IDU3</accession>
<dbReference type="InterPro" id="IPR051789">
    <property type="entry name" value="Bact_Polyamine_Transport"/>
</dbReference>
<dbReference type="AlphaFoldDB" id="A0A9D1IDU3"/>
<feature type="domain" description="ABC transmembrane type-1" evidence="9">
    <location>
        <begin position="46"/>
        <end position="241"/>
    </location>
</feature>
<dbReference type="EMBL" id="DVMW01000018">
    <property type="protein sequence ID" value="HIU35378.1"/>
    <property type="molecule type" value="Genomic_DNA"/>
</dbReference>
<evidence type="ECO:0000256" key="8">
    <source>
        <dbReference type="RuleBase" id="RU363032"/>
    </source>
</evidence>
<dbReference type="SUPFAM" id="SSF161098">
    <property type="entry name" value="MetI-like"/>
    <property type="match status" value="1"/>
</dbReference>
<dbReference type="PROSITE" id="PS50928">
    <property type="entry name" value="ABC_TM1"/>
    <property type="match status" value="1"/>
</dbReference>
<comment type="caution">
    <text evidence="10">The sequence shown here is derived from an EMBL/GenBank/DDBJ whole genome shotgun (WGS) entry which is preliminary data.</text>
</comment>
<dbReference type="GO" id="GO:0055085">
    <property type="term" value="P:transmembrane transport"/>
    <property type="evidence" value="ECO:0007669"/>
    <property type="project" value="InterPro"/>
</dbReference>
<evidence type="ECO:0000256" key="5">
    <source>
        <dbReference type="ARBA" id="ARBA00022692"/>
    </source>
</evidence>
<gene>
    <name evidence="10" type="ORF">IAC53_02055</name>
</gene>
<keyword evidence="5 8" id="KW-0812">Transmembrane</keyword>
<evidence type="ECO:0000256" key="1">
    <source>
        <dbReference type="ARBA" id="ARBA00004651"/>
    </source>
</evidence>
<dbReference type="PANTHER" id="PTHR43848:SF2">
    <property type="entry name" value="PUTRESCINE TRANSPORT SYSTEM PERMEASE PROTEIN POTI"/>
    <property type="match status" value="1"/>
</dbReference>
<dbReference type="GO" id="GO:0005886">
    <property type="term" value="C:plasma membrane"/>
    <property type="evidence" value="ECO:0007669"/>
    <property type="project" value="UniProtKB-SubCell"/>
</dbReference>
<keyword evidence="7 8" id="KW-0472">Membrane</keyword>
<feature type="transmembrane region" description="Helical" evidence="8">
    <location>
        <begin position="50"/>
        <end position="71"/>
    </location>
</feature>
<dbReference type="CDD" id="cd06261">
    <property type="entry name" value="TM_PBP2"/>
    <property type="match status" value="1"/>
</dbReference>